<proteinExistence type="predicted"/>
<dbReference type="InterPro" id="IPR029069">
    <property type="entry name" value="HotDog_dom_sf"/>
</dbReference>
<dbReference type="SUPFAM" id="SSF54637">
    <property type="entry name" value="Thioesterase/thiol ester dehydrase-isomerase"/>
    <property type="match status" value="1"/>
</dbReference>
<dbReference type="Gene3D" id="3.10.129.10">
    <property type="entry name" value="Hotdog Thioesterase"/>
    <property type="match status" value="2"/>
</dbReference>
<dbReference type="OrthoDB" id="3257538at2759"/>
<accession>A0A9W8DTE7</accession>
<dbReference type="Proteomes" id="UP001150569">
    <property type="component" value="Unassembled WGS sequence"/>
</dbReference>
<gene>
    <name evidence="1" type="ORF">IWQ60_007742</name>
</gene>
<protein>
    <recommendedName>
        <fullName evidence="3">N-terminal of MaoC-like dehydratase domain-containing protein</fullName>
    </recommendedName>
</protein>
<dbReference type="PANTHER" id="PTHR28152:SF1">
    <property type="entry name" value="HYDROXYACYL-THIOESTER DEHYDRATASE TYPE 2, MITOCHONDRIAL"/>
    <property type="match status" value="1"/>
</dbReference>
<dbReference type="PANTHER" id="PTHR28152">
    <property type="entry name" value="HYDROXYACYL-THIOESTER DEHYDRATASE TYPE 2, MITOCHONDRIAL"/>
    <property type="match status" value="1"/>
</dbReference>
<sequence length="338" mass="37468">MRPFLTAAAGRLPGPFPVGRICSATVTRSRRWLSQGLLSELDAWRTATLKRTDTAHDTVTASSLRKLAVTIDSAALPTFNTPDAIVPPNWHHVYFPDLETEANLAPDGYDATYAPPARLPNRMWAGGRLEWNPYNPLRVGQDVQQVTACTDIQAKDSARVGSLVQVTLSKTISNAGGWALTDHRSLVYMEQDGPRRTPLRRTIEFKKRSDFEATIHPTEIMLFRYSALTFNSHRIHYDWPYATGTEGHASCLVHGPLTCTLLLDLTRRHFPADTRPLFRTFTYRALSPLFCGEPFTVAGRWVRGQPAAGSESAPITGCELWAKNEDGGLAMSGTLEFA</sequence>
<dbReference type="GO" id="GO:0005739">
    <property type="term" value="C:mitochondrion"/>
    <property type="evidence" value="ECO:0007669"/>
    <property type="project" value="TreeGrafter"/>
</dbReference>
<evidence type="ECO:0000313" key="1">
    <source>
        <dbReference type="EMBL" id="KAJ1917546.1"/>
    </source>
</evidence>
<reference evidence="1" key="1">
    <citation type="submission" date="2022-07" db="EMBL/GenBank/DDBJ databases">
        <title>Phylogenomic reconstructions and comparative analyses of Kickxellomycotina fungi.</title>
        <authorList>
            <person name="Reynolds N.K."/>
            <person name="Stajich J.E."/>
            <person name="Barry K."/>
            <person name="Grigoriev I.V."/>
            <person name="Crous P."/>
            <person name="Smith M.E."/>
        </authorList>
    </citation>
    <scope>NUCLEOTIDE SEQUENCE</scope>
    <source>
        <strain evidence="1">RSA 861</strain>
    </source>
</reference>
<comment type="caution">
    <text evidence="1">The sequence shown here is derived from an EMBL/GenBank/DDBJ whole genome shotgun (WGS) entry which is preliminary data.</text>
</comment>
<dbReference type="InterPro" id="IPR052741">
    <property type="entry name" value="Mitochondrial_HTD2"/>
</dbReference>
<name>A0A9W8DTE7_9FUNG</name>
<dbReference type="GO" id="GO:0019171">
    <property type="term" value="F:(3R)-hydroxyacyl-[acyl-carrier-protein] dehydratase activity"/>
    <property type="evidence" value="ECO:0007669"/>
    <property type="project" value="TreeGrafter"/>
</dbReference>
<organism evidence="1 2">
    <name type="scientific">Tieghemiomyces parasiticus</name>
    <dbReference type="NCBI Taxonomy" id="78921"/>
    <lineage>
        <taxon>Eukaryota</taxon>
        <taxon>Fungi</taxon>
        <taxon>Fungi incertae sedis</taxon>
        <taxon>Zoopagomycota</taxon>
        <taxon>Kickxellomycotina</taxon>
        <taxon>Dimargaritomycetes</taxon>
        <taxon>Dimargaritales</taxon>
        <taxon>Dimargaritaceae</taxon>
        <taxon>Tieghemiomyces</taxon>
    </lineage>
</organism>
<evidence type="ECO:0008006" key="3">
    <source>
        <dbReference type="Google" id="ProtNLM"/>
    </source>
</evidence>
<evidence type="ECO:0000313" key="2">
    <source>
        <dbReference type="Proteomes" id="UP001150569"/>
    </source>
</evidence>
<keyword evidence="2" id="KW-1185">Reference proteome</keyword>
<dbReference type="AlphaFoldDB" id="A0A9W8DTE7"/>
<dbReference type="EMBL" id="JANBPT010000537">
    <property type="protein sequence ID" value="KAJ1917546.1"/>
    <property type="molecule type" value="Genomic_DNA"/>
</dbReference>